<feature type="transmembrane region" description="Helical" evidence="2">
    <location>
        <begin position="31"/>
        <end position="49"/>
    </location>
</feature>
<feature type="transmembrane region" description="Helical" evidence="2">
    <location>
        <begin position="56"/>
        <end position="75"/>
    </location>
</feature>
<reference evidence="3 4" key="1">
    <citation type="journal article" date="2017" name="Genome Biol. Evol.">
        <title>Population Structure and Local Adaptation of MAC Lung Disease Agent Mycobacterium avium subsp. hominissuis.</title>
        <authorList>
            <person name="Yano H."/>
            <person name="Iwamoto T."/>
            <person name="Nishiuchi Y."/>
            <person name="Nakajima C."/>
            <person name="Starkova D.A."/>
            <person name="Mokrousov I."/>
            <person name="Narvskaya O."/>
            <person name="Yoshida S."/>
            <person name="Arikawa K."/>
            <person name="Nakanishi N."/>
            <person name="Osaki K."/>
            <person name="Nakagawa I."/>
            <person name="Ato M."/>
            <person name="Suzuki Y."/>
            <person name="Maruyama F."/>
        </authorList>
    </citation>
    <scope>NUCLEOTIDE SEQUENCE [LARGE SCALE GENOMIC DNA]</scope>
    <source>
        <strain evidence="3 4">OCU466</strain>
    </source>
</reference>
<keyword evidence="2" id="KW-1133">Transmembrane helix</keyword>
<dbReference type="Proteomes" id="UP000218842">
    <property type="component" value="Unassembled WGS sequence"/>
</dbReference>
<evidence type="ECO:0000313" key="3">
    <source>
        <dbReference type="EMBL" id="PBJ39157.1"/>
    </source>
</evidence>
<name>A0A2A3LD54_MYCAV</name>
<feature type="region of interest" description="Disordered" evidence="1">
    <location>
        <begin position="124"/>
        <end position="143"/>
    </location>
</feature>
<dbReference type="AlphaFoldDB" id="A0A2A3LD54"/>
<organism evidence="3 4">
    <name type="scientific">Mycobacterium avium subsp. hominissuis</name>
    <dbReference type="NCBI Taxonomy" id="439334"/>
    <lineage>
        <taxon>Bacteria</taxon>
        <taxon>Bacillati</taxon>
        <taxon>Actinomycetota</taxon>
        <taxon>Actinomycetes</taxon>
        <taxon>Mycobacteriales</taxon>
        <taxon>Mycobacteriaceae</taxon>
        <taxon>Mycobacterium</taxon>
        <taxon>Mycobacterium avium complex (MAC)</taxon>
    </lineage>
</organism>
<evidence type="ECO:0008006" key="5">
    <source>
        <dbReference type="Google" id="ProtNLM"/>
    </source>
</evidence>
<feature type="transmembrane region" description="Helical" evidence="2">
    <location>
        <begin position="95"/>
        <end position="115"/>
    </location>
</feature>
<evidence type="ECO:0000313" key="4">
    <source>
        <dbReference type="Proteomes" id="UP000218842"/>
    </source>
</evidence>
<sequence length="230" mass="25235">MLSMVISAAANATDSWLTAPEHLRVLATVRAFGPPVFIMVTTHIAGLLIKMRHFGWPFVLSLLIDAVVSVFSFILSYSAISHLMLLLGTPPEHCGLWPLAIDLMGVNAAVALFALSYRRSRRTADTNHSVEPETGTHAPALAIGQNREPVSASERRQWWDEVAAAVQDRNQYVRAISERSPREVADVLRLTHDDAVSQRAIVDVVGLNSRIVRAIQRAGDEVLGIDSPQE</sequence>
<proteinExistence type="predicted"/>
<keyword evidence="2" id="KW-0472">Membrane</keyword>
<dbReference type="EMBL" id="LBGZ01000029">
    <property type="protein sequence ID" value="PBJ39157.1"/>
    <property type="molecule type" value="Genomic_DNA"/>
</dbReference>
<protein>
    <recommendedName>
        <fullName evidence="5">DUF2637 domain-containing protein</fullName>
    </recommendedName>
</protein>
<accession>A0A2A3LD54</accession>
<gene>
    <name evidence="3" type="ORF">XV03_04050</name>
</gene>
<evidence type="ECO:0000256" key="1">
    <source>
        <dbReference type="SAM" id="MobiDB-lite"/>
    </source>
</evidence>
<dbReference type="RefSeq" id="WP_071321578.1">
    <property type="nucleotide sequence ID" value="NZ_BDNC01000033.1"/>
</dbReference>
<comment type="caution">
    <text evidence="3">The sequence shown here is derived from an EMBL/GenBank/DDBJ whole genome shotgun (WGS) entry which is preliminary data.</text>
</comment>
<keyword evidence="2" id="KW-0812">Transmembrane</keyword>
<evidence type="ECO:0000256" key="2">
    <source>
        <dbReference type="SAM" id="Phobius"/>
    </source>
</evidence>